<dbReference type="AlphaFoldDB" id="A0A2C6KZJ9"/>
<dbReference type="RefSeq" id="XP_067923618.1">
    <property type="nucleotide sequence ID" value="XM_068064408.1"/>
</dbReference>
<keyword evidence="2" id="KW-1185">Reference proteome</keyword>
<reference evidence="1 2" key="1">
    <citation type="journal article" date="2017" name="Int. J. Parasitol.">
        <title>The genome of the protozoan parasite Cystoisospora suis and a reverse vaccinology approach to identify vaccine candidates.</title>
        <authorList>
            <person name="Palmieri N."/>
            <person name="Shrestha A."/>
            <person name="Ruttkowski B."/>
            <person name="Beck T."/>
            <person name="Vogl C."/>
            <person name="Tomley F."/>
            <person name="Blake D.P."/>
            <person name="Joachim A."/>
        </authorList>
    </citation>
    <scope>NUCLEOTIDE SEQUENCE [LARGE SCALE GENOMIC DNA]</scope>
    <source>
        <strain evidence="1 2">Wien I</strain>
    </source>
</reference>
<dbReference type="GeneID" id="94427619"/>
<accession>A0A2C6KZJ9</accession>
<evidence type="ECO:0000313" key="1">
    <source>
        <dbReference type="EMBL" id="PHJ21939.1"/>
    </source>
</evidence>
<organism evidence="1 2">
    <name type="scientific">Cystoisospora suis</name>
    <dbReference type="NCBI Taxonomy" id="483139"/>
    <lineage>
        <taxon>Eukaryota</taxon>
        <taxon>Sar</taxon>
        <taxon>Alveolata</taxon>
        <taxon>Apicomplexa</taxon>
        <taxon>Conoidasida</taxon>
        <taxon>Coccidia</taxon>
        <taxon>Eucoccidiorida</taxon>
        <taxon>Eimeriorina</taxon>
        <taxon>Sarcocystidae</taxon>
        <taxon>Cystoisospora</taxon>
    </lineage>
</organism>
<dbReference type="Proteomes" id="UP000221165">
    <property type="component" value="Unassembled WGS sequence"/>
</dbReference>
<dbReference type="EMBL" id="MIGC01001938">
    <property type="protein sequence ID" value="PHJ21939.1"/>
    <property type="molecule type" value="Genomic_DNA"/>
</dbReference>
<name>A0A2C6KZJ9_9APIC</name>
<evidence type="ECO:0000313" key="2">
    <source>
        <dbReference type="Proteomes" id="UP000221165"/>
    </source>
</evidence>
<protein>
    <submittedName>
        <fullName evidence="1">Uncharacterized protein</fullName>
    </submittedName>
</protein>
<sequence length="117" mass="12712">MSYLNNDTGVSGVTESRSVVQSSRPLAGALVHVLANVAFCRHMLADCLALVQGTAPRLVVVGWIWSSALEWTATRPHAQHEFAHCCCGLLHRLPRASCLACSSSSLWTARFSKAAFW</sequence>
<dbReference type="VEuPathDB" id="ToxoDB:CSUI_004215"/>
<comment type="caution">
    <text evidence="1">The sequence shown here is derived from an EMBL/GenBank/DDBJ whole genome shotgun (WGS) entry which is preliminary data.</text>
</comment>
<gene>
    <name evidence="1" type="ORF">CSUI_004215</name>
</gene>
<proteinExistence type="predicted"/>